<name>A0A5N6R6G5_9ROSI</name>
<keyword evidence="4" id="KW-1185">Reference proteome</keyword>
<dbReference type="EMBL" id="CM017325">
    <property type="protein sequence ID" value="KAE8055444.1"/>
    <property type="molecule type" value="Genomic_DNA"/>
</dbReference>
<evidence type="ECO:0008006" key="5">
    <source>
        <dbReference type="Google" id="ProtNLM"/>
    </source>
</evidence>
<dbReference type="InterPro" id="IPR010605">
    <property type="entry name" value="DUF1191"/>
</dbReference>
<feature type="chain" id="PRO_5024411677" description="Legume lectin domain-containing protein" evidence="2">
    <location>
        <begin position="22"/>
        <end position="288"/>
    </location>
</feature>
<dbReference type="Pfam" id="PF06697">
    <property type="entry name" value="DUF1191"/>
    <property type="match status" value="1"/>
</dbReference>
<feature type="transmembrane region" description="Helical" evidence="1">
    <location>
        <begin position="214"/>
        <end position="242"/>
    </location>
</feature>
<evidence type="ECO:0000256" key="1">
    <source>
        <dbReference type="SAM" id="Phobius"/>
    </source>
</evidence>
<dbReference type="GO" id="GO:0016020">
    <property type="term" value="C:membrane"/>
    <property type="evidence" value="ECO:0007669"/>
    <property type="project" value="TreeGrafter"/>
</dbReference>
<dbReference type="AlphaFoldDB" id="A0A5N6R6G5"/>
<keyword evidence="1" id="KW-1133">Transmembrane helix</keyword>
<reference evidence="3 4" key="1">
    <citation type="submission" date="2019-06" db="EMBL/GenBank/DDBJ databases">
        <title>A chromosomal-level reference genome of Carpinus fangiana (Coryloideae, Betulaceae).</title>
        <authorList>
            <person name="Yang X."/>
            <person name="Wang Z."/>
            <person name="Zhang L."/>
            <person name="Hao G."/>
            <person name="Liu J."/>
            <person name="Yang Y."/>
        </authorList>
    </citation>
    <scope>NUCLEOTIDE SEQUENCE [LARGE SCALE GENOMIC DNA]</scope>
    <source>
        <strain evidence="3">Cfa_2016G</strain>
        <tissue evidence="3">Leaf</tissue>
    </source>
</reference>
<dbReference type="PROSITE" id="PS51257">
    <property type="entry name" value="PROKAR_LIPOPROTEIN"/>
    <property type="match status" value="1"/>
</dbReference>
<dbReference type="PANTHER" id="PTHR33512">
    <property type="entry name" value="PROTEIN, PUTATIVE (DUF1191)-RELATED"/>
    <property type="match status" value="1"/>
</dbReference>
<dbReference type="PANTHER" id="PTHR33512:SF4">
    <property type="entry name" value="PROTEIN, PUTATIVE (DUF1191)-RELATED"/>
    <property type="match status" value="1"/>
</dbReference>
<keyword evidence="2" id="KW-0732">Signal</keyword>
<gene>
    <name evidence="3" type="ORF">FH972_012284</name>
</gene>
<protein>
    <recommendedName>
        <fullName evidence="5">Legume lectin domain-containing protein</fullName>
    </recommendedName>
</protein>
<evidence type="ECO:0000313" key="4">
    <source>
        <dbReference type="Proteomes" id="UP000327013"/>
    </source>
</evidence>
<organism evidence="3 4">
    <name type="scientific">Carpinus fangiana</name>
    <dbReference type="NCBI Taxonomy" id="176857"/>
    <lineage>
        <taxon>Eukaryota</taxon>
        <taxon>Viridiplantae</taxon>
        <taxon>Streptophyta</taxon>
        <taxon>Embryophyta</taxon>
        <taxon>Tracheophyta</taxon>
        <taxon>Spermatophyta</taxon>
        <taxon>Magnoliopsida</taxon>
        <taxon>eudicotyledons</taxon>
        <taxon>Gunneridae</taxon>
        <taxon>Pentapetalae</taxon>
        <taxon>rosids</taxon>
        <taxon>fabids</taxon>
        <taxon>Fagales</taxon>
        <taxon>Betulaceae</taxon>
        <taxon>Carpinus</taxon>
    </lineage>
</organism>
<dbReference type="Proteomes" id="UP000327013">
    <property type="component" value="Chromosome 5"/>
</dbReference>
<evidence type="ECO:0000313" key="3">
    <source>
        <dbReference type="EMBL" id="KAE8055444.1"/>
    </source>
</evidence>
<feature type="signal peptide" evidence="2">
    <location>
        <begin position="1"/>
        <end position="21"/>
    </location>
</feature>
<proteinExistence type="predicted"/>
<keyword evidence="1" id="KW-0812">Transmembrane</keyword>
<sequence>MSRSFIFFLLLAIFSCSFVSSTSDNFSSESLDASLQAFAFKTLVRHRPHTGALYKAILPDNLSSIDVSIVRLRSRRLWNRGANFSFFHIPSRTMPVPHVRRLAIVYQNLGNLSSQFYRLKGYSLITPVVGFLVFDASNVRSKSIRKLSLNTMGKPISIHFPSFALSDTRCVAFNGNGTVYLSEMGVPAAGVCYCRDEGHFSVVVPVKRKLVGLWYLWVSGFVLGISGLAVAGYAGMVGVRILKTKKIQVMERQADEDLILESRWVGCSKMPSAAVTRTQPVLENGGVQ</sequence>
<evidence type="ECO:0000256" key="2">
    <source>
        <dbReference type="SAM" id="SignalP"/>
    </source>
</evidence>
<accession>A0A5N6R6G5</accession>
<dbReference type="OrthoDB" id="768690at2759"/>
<keyword evidence="1" id="KW-0472">Membrane</keyword>